<dbReference type="InterPro" id="IPR011701">
    <property type="entry name" value="MFS"/>
</dbReference>
<feature type="domain" description="Major facilitator superfamily (MFS) profile" evidence="2">
    <location>
        <begin position="15"/>
        <end position="158"/>
    </location>
</feature>
<dbReference type="AlphaFoldDB" id="X1K9B1"/>
<accession>X1K9B1</accession>
<dbReference type="SUPFAM" id="SSF103473">
    <property type="entry name" value="MFS general substrate transporter"/>
    <property type="match status" value="1"/>
</dbReference>
<dbReference type="PROSITE" id="PS50850">
    <property type="entry name" value="MFS"/>
    <property type="match status" value="1"/>
</dbReference>
<evidence type="ECO:0000256" key="1">
    <source>
        <dbReference type="SAM" id="Phobius"/>
    </source>
</evidence>
<dbReference type="GO" id="GO:0022857">
    <property type="term" value="F:transmembrane transporter activity"/>
    <property type="evidence" value="ECO:0007669"/>
    <property type="project" value="InterPro"/>
</dbReference>
<name>X1K9B1_9ZZZZ</name>
<reference evidence="3" key="1">
    <citation type="journal article" date="2014" name="Front. Microbiol.">
        <title>High frequency of phylogenetically diverse reductive dehalogenase-homologous genes in deep subseafloor sedimentary metagenomes.</title>
        <authorList>
            <person name="Kawai M."/>
            <person name="Futagami T."/>
            <person name="Toyoda A."/>
            <person name="Takaki Y."/>
            <person name="Nishi S."/>
            <person name="Hori S."/>
            <person name="Arai W."/>
            <person name="Tsubouchi T."/>
            <person name="Morono Y."/>
            <person name="Uchiyama I."/>
            <person name="Ito T."/>
            <person name="Fujiyama A."/>
            <person name="Inagaki F."/>
            <person name="Takami H."/>
        </authorList>
    </citation>
    <scope>NUCLEOTIDE SEQUENCE</scope>
    <source>
        <strain evidence="3">Expedition CK06-06</strain>
    </source>
</reference>
<evidence type="ECO:0000259" key="2">
    <source>
        <dbReference type="PROSITE" id="PS50850"/>
    </source>
</evidence>
<dbReference type="InterPro" id="IPR020846">
    <property type="entry name" value="MFS_dom"/>
</dbReference>
<comment type="caution">
    <text evidence="3">The sequence shown here is derived from an EMBL/GenBank/DDBJ whole genome shotgun (WGS) entry which is preliminary data.</text>
</comment>
<keyword evidence="1" id="KW-0812">Transmembrane</keyword>
<dbReference type="Pfam" id="PF07690">
    <property type="entry name" value="MFS_1"/>
    <property type="match status" value="1"/>
</dbReference>
<dbReference type="CDD" id="cd17370">
    <property type="entry name" value="MFS_MJ1317_like"/>
    <property type="match status" value="1"/>
</dbReference>
<protein>
    <recommendedName>
        <fullName evidence="2">Major facilitator superfamily (MFS) profile domain-containing protein</fullName>
    </recommendedName>
</protein>
<feature type="transmembrane region" description="Helical" evidence="1">
    <location>
        <begin position="82"/>
        <end position="103"/>
    </location>
</feature>
<dbReference type="PANTHER" id="PTHR23518:SF2">
    <property type="entry name" value="MAJOR FACILITATOR SUPERFAMILY TRANSPORTER"/>
    <property type="match status" value="1"/>
</dbReference>
<proteinExistence type="predicted"/>
<sequence length="158" mass="17589">MFEQNRSIFGINKNVLSLGWVSLFTDMSSQMIFPLIPLFLANVLGVGKEVIGLIEGTAESTASILKVFSGWISDRLGKRKGLVFVGYTFSTLSKIIFGFSTIWQHVFMGRFLDRVGKGIRTSPRDALIADAIDKKGRGKYFGFHRMMDRLGAIMGTLL</sequence>
<keyword evidence="1" id="KW-0472">Membrane</keyword>
<dbReference type="Gene3D" id="1.20.1250.20">
    <property type="entry name" value="MFS general substrate transporter like domains"/>
    <property type="match status" value="1"/>
</dbReference>
<dbReference type="EMBL" id="BARV01011002">
    <property type="protein sequence ID" value="GAI03193.1"/>
    <property type="molecule type" value="Genomic_DNA"/>
</dbReference>
<feature type="non-terminal residue" evidence="3">
    <location>
        <position position="158"/>
    </location>
</feature>
<dbReference type="InterPro" id="IPR036259">
    <property type="entry name" value="MFS_trans_sf"/>
</dbReference>
<organism evidence="3">
    <name type="scientific">marine sediment metagenome</name>
    <dbReference type="NCBI Taxonomy" id="412755"/>
    <lineage>
        <taxon>unclassified sequences</taxon>
        <taxon>metagenomes</taxon>
        <taxon>ecological metagenomes</taxon>
    </lineage>
</organism>
<evidence type="ECO:0000313" key="3">
    <source>
        <dbReference type="EMBL" id="GAI03193.1"/>
    </source>
</evidence>
<keyword evidence="1" id="KW-1133">Transmembrane helix</keyword>
<gene>
    <name evidence="3" type="ORF">S06H3_21065</name>
</gene>
<dbReference type="PANTHER" id="PTHR23518">
    <property type="entry name" value="C-METHYLTRANSFERASE"/>
    <property type="match status" value="1"/>
</dbReference>